<evidence type="ECO:0000256" key="3">
    <source>
        <dbReference type="ARBA" id="ARBA00022588"/>
    </source>
</evidence>
<dbReference type="GO" id="GO:0045087">
    <property type="term" value="P:innate immune response"/>
    <property type="evidence" value="ECO:0007669"/>
    <property type="project" value="UniProtKB-KW"/>
</dbReference>
<dbReference type="Pfam" id="PF13855">
    <property type="entry name" value="LRR_8"/>
    <property type="match status" value="5"/>
</dbReference>
<keyword evidence="8" id="KW-0391">Immunity</keyword>
<dbReference type="SMART" id="SM00369">
    <property type="entry name" value="LRR_TYP"/>
    <property type="match status" value="15"/>
</dbReference>
<organism evidence="16 17">
    <name type="scientific">Python bivittatus</name>
    <name type="common">Burmese python</name>
    <name type="synonym">Python molurus bivittatus</name>
    <dbReference type="NCBI Taxonomy" id="176946"/>
    <lineage>
        <taxon>Eukaryota</taxon>
        <taxon>Metazoa</taxon>
        <taxon>Chordata</taxon>
        <taxon>Craniata</taxon>
        <taxon>Vertebrata</taxon>
        <taxon>Euteleostomi</taxon>
        <taxon>Lepidosauria</taxon>
        <taxon>Squamata</taxon>
        <taxon>Bifurcata</taxon>
        <taxon>Unidentata</taxon>
        <taxon>Episquamata</taxon>
        <taxon>Toxicofera</taxon>
        <taxon>Serpentes</taxon>
        <taxon>Henophidia</taxon>
        <taxon>Pythonidae</taxon>
        <taxon>Python</taxon>
    </lineage>
</organism>
<dbReference type="GO" id="GO:0005886">
    <property type="term" value="C:plasma membrane"/>
    <property type="evidence" value="ECO:0007669"/>
    <property type="project" value="TreeGrafter"/>
</dbReference>
<dbReference type="OrthoDB" id="1081807at2759"/>
<dbReference type="PANTHER" id="PTHR24365">
    <property type="entry name" value="TOLL-LIKE RECEPTOR"/>
    <property type="match status" value="1"/>
</dbReference>
<dbReference type="OMA" id="YSWELTN"/>
<dbReference type="SMART" id="SM00365">
    <property type="entry name" value="LRR_SD22"/>
    <property type="match status" value="8"/>
</dbReference>
<keyword evidence="13" id="KW-0395">Inflammatory response</keyword>
<evidence type="ECO:0000313" key="16">
    <source>
        <dbReference type="Proteomes" id="UP000695026"/>
    </source>
</evidence>
<evidence type="ECO:0000256" key="14">
    <source>
        <dbReference type="SAM" id="Phobius"/>
    </source>
</evidence>
<dbReference type="SMART" id="SM00364">
    <property type="entry name" value="LRR_BAC"/>
    <property type="match status" value="7"/>
</dbReference>
<sequence length="1102" mass="126332">MHWNDVALIDQYQKGILPDELKDELVRQSIPEDLEKTEGYPEVYATSEVPHKPHPLELLPVLTDESQDKGDSLLLSMLDPPMAVAMQQEGGRHFPTPSSCSLSHLSTDLEHSSHCTIHWITYRYFTAVTTISDSQTLTELLKTVKRMFFLTVLSMWLLVFNQDQIVTSYTFDNCEVHEIFQNKTKVLCYNRHLSEVPTYLPTKLVFLDLSQNSIPSLRKNDFKNFNYLQALNISQNKIRKIEDGVFIHTSHLEFLNLTANQLQCLSSSMFDGLMNLTTLLLASNKIYRIDPSAFANLGKLKVIDLSSNRLYTLNAMHAVFNVESLKELHIKDNHLQDFSTKDIISAPPLLHELDVSYNPIFLINITTPVLHSLISLDLSFSSASASILWEIEDPCFLQGLKALYLGGIAMKPPEISKVIQMLNCSQLEIIHLNQLNITESDNLIEEVCQWQQHVQSLNFQGNMFTSVKAGAFENCTNLKFLNMSFNRLKSLPMTSFQSLNLLHFISLSNNISTPVPITTPNVSLLESLDLCFNKIHNISSDGFRHLNNLKTFYINGNHITSVHSHNFGNLNKLQELNLGQNGLRTIKQPFSGSLNKLEVLVLRQNKLNIIKKGVFKNLSSLRFLNLADNQIAAIESGAFEGLSNLQTLILGHNKITEHTFHEETFQGASSLTDLDLFNNYISYESSDVLTNPPFKLLRSLNKLKINSQGHDGLKNFPVNLLEGLESLVQIHAGNLAISSLEPMTFSFTPTLQELDLSNNKLNSISSMLFGPVSRLKELHLNRNGLNSLSFFLHANLSRLTLFRATGNLISVITEEQINTLTSLLFLDLRQNPFTCTCSNQMFLQWSLQNPKTQVLHFCQYTCAFPQKHRGDQLWTFKTSSCFIDCEFILYIANTTAVLSLMLVCFFYQWKLHMIYMFHLLLAYYVDKKQKRKGQDMGFDYDAFLSYNTHDEKWVMNYLLPVLESQYCWKLCLHHRDFKPGQPIIENIVDSIYASRKTICIISRHYLESEWCSKEIQVASFRIFDDHKDVLVLIFLEDIPTEYLSPYHRMRKLLKTKTYLRWPQDEQEIPLFWHKLNMAMKTGDGKEDENSVLAVFVPNEIPH</sequence>
<evidence type="ECO:0000256" key="13">
    <source>
        <dbReference type="ARBA" id="ARBA00023198"/>
    </source>
</evidence>
<gene>
    <name evidence="17" type="primary">LOC103059878</name>
</gene>
<dbReference type="InterPro" id="IPR003591">
    <property type="entry name" value="Leu-rich_rpt_typical-subtyp"/>
</dbReference>
<evidence type="ECO:0000256" key="6">
    <source>
        <dbReference type="ARBA" id="ARBA00022729"/>
    </source>
</evidence>
<dbReference type="PROSITE" id="PS51450">
    <property type="entry name" value="LRR"/>
    <property type="match status" value="5"/>
</dbReference>
<name>A0A9F2N9H8_PYTBI</name>
<keyword evidence="7" id="KW-0677">Repeat</keyword>
<dbReference type="KEGG" id="pbi:103059878"/>
<keyword evidence="6" id="KW-0732">Signal</keyword>
<dbReference type="PANTHER" id="PTHR24365:SF522">
    <property type="entry name" value="LOW QUALITY PROTEIN: TOLL-LIKE RECEPTOR 13-RELATED"/>
    <property type="match status" value="1"/>
</dbReference>
<evidence type="ECO:0000313" key="17">
    <source>
        <dbReference type="RefSeq" id="XP_007421175.2"/>
    </source>
</evidence>
<dbReference type="Gene3D" id="3.40.50.10140">
    <property type="entry name" value="Toll/interleukin-1 receptor homology (TIR) domain"/>
    <property type="match status" value="1"/>
</dbReference>
<dbReference type="InterPro" id="IPR035897">
    <property type="entry name" value="Toll_tir_struct_dom_sf"/>
</dbReference>
<proteinExistence type="inferred from homology"/>
<dbReference type="GO" id="GO:0038023">
    <property type="term" value="F:signaling receptor activity"/>
    <property type="evidence" value="ECO:0007669"/>
    <property type="project" value="TreeGrafter"/>
</dbReference>
<dbReference type="InterPro" id="IPR001611">
    <property type="entry name" value="Leu-rich_rpt"/>
</dbReference>
<dbReference type="InterPro" id="IPR032675">
    <property type="entry name" value="LRR_dom_sf"/>
</dbReference>
<keyword evidence="10 14" id="KW-0472">Membrane</keyword>
<dbReference type="FunFam" id="3.40.50.10140:FF:000001">
    <property type="entry name" value="Toll-like receptor 2"/>
    <property type="match status" value="1"/>
</dbReference>
<dbReference type="SMART" id="SM00255">
    <property type="entry name" value="TIR"/>
    <property type="match status" value="1"/>
</dbReference>
<dbReference type="Gene3D" id="3.80.10.10">
    <property type="entry name" value="Ribonuclease Inhibitor"/>
    <property type="match status" value="4"/>
</dbReference>
<accession>A0A9F2N9H8</accession>
<dbReference type="AlphaFoldDB" id="A0A9F2N9H8"/>
<evidence type="ECO:0000256" key="1">
    <source>
        <dbReference type="ARBA" id="ARBA00004479"/>
    </source>
</evidence>
<dbReference type="InterPro" id="IPR000483">
    <property type="entry name" value="Cys-rich_flank_reg_C"/>
</dbReference>
<evidence type="ECO:0000256" key="9">
    <source>
        <dbReference type="ARBA" id="ARBA00022989"/>
    </source>
</evidence>
<evidence type="ECO:0000256" key="4">
    <source>
        <dbReference type="ARBA" id="ARBA00022614"/>
    </source>
</evidence>
<protein>
    <submittedName>
        <fullName evidence="17">Toll-like receptor 13</fullName>
    </submittedName>
</protein>
<dbReference type="GO" id="GO:0006954">
    <property type="term" value="P:inflammatory response"/>
    <property type="evidence" value="ECO:0007669"/>
    <property type="project" value="UniProtKB-KW"/>
</dbReference>
<feature type="domain" description="TIR" evidence="15">
    <location>
        <begin position="938"/>
        <end position="1079"/>
    </location>
</feature>
<evidence type="ECO:0000256" key="8">
    <source>
        <dbReference type="ARBA" id="ARBA00022859"/>
    </source>
</evidence>
<dbReference type="GeneID" id="103059878"/>
<dbReference type="SUPFAM" id="SSF52200">
    <property type="entry name" value="Toll/Interleukin receptor TIR domain"/>
    <property type="match status" value="1"/>
</dbReference>
<dbReference type="Proteomes" id="UP000695026">
    <property type="component" value="Unplaced"/>
</dbReference>
<dbReference type="InterPro" id="IPR000157">
    <property type="entry name" value="TIR_dom"/>
</dbReference>
<dbReference type="Pfam" id="PF01582">
    <property type="entry name" value="TIR"/>
    <property type="match status" value="1"/>
</dbReference>
<keyword evidence="5 14" id="KW-0812">Transmembrane</keyword>
<evidence type="ECO:0000256" key="11">
    <source>
        <dbReference type="ARBA" id="ARBA00023170"/>
    </source>
</evidence>
<comment type="similarity">
    <text evidence="2">Belongs to the Toll-like receptor family.</text>
</comment>
<evidence type="ECO:0000256" key="2">
    <source>
        <dbReference type="ARBA" id="ARBA00009634"/>
    </source>
</evidence>
<dbReference type="PROSITE" id="PS50104">
    <property type="entry name" value="TIR"/>
    <property type="match status" value="1"/>
</dbReference>
<keyword evidence="4" id="KW-0433">Leucine-rich repeat</keyword>
<evidence type="ECO:0000256" key="7">
    <source>
        <dbReference type="ARBA" id="ARBA00022737"/>
    </source>
</evidence>
<keyword evidence="12" id="KW-0325">Glycoprotein</keyword>
<reference evidence="17" key="1">
    <citation type="submission" date="2025-08" db="UniProtKB">
        <authorList>
            <consortium name="RefSeq"/>
        </authorList>
    </citation>
    <scope>IDENTIFICATION</scope>
    <source>
        <tissue evidence="17">Liver</tissue>
    </source>
</reference>
<dbReference type="SMART" id="SM00082">
    <property type="entry name" value="LRRCT"/>
    <property type="match status" value="1"/>
</dbReference>
<keyword evidence="16" id="KW-1185">Reference proteome</keyword>
<evidence type="ECO:0000259" key="15">
    <source>
        <dbReference type="PROSITE" id="PS50104"/>
    </source>
</evidence>
<dbReference type="RefSeq" id="XP_007421175.2">
    <property type="nucleotide sequence ID" value="XM_007421113.2"/>
</dbReference>
<dbReference type="GO" id="GO:0002224">
    <property type="term" value="P:toll-like receptor signaling pathway"/>
    <property type="evidence" value="ECO:0007669"/>
    <property type="project" value="TreeGrafter"/>
</dbReference>
<evidence type="ECO:0000256" key="10">
    <source>
        <dbReference type="ARBA" id="ARBA00023136"/>
    </source>
</evidence>
<feature type="transmembrane region" description="Helical" evidence="14">
    <location>
        <begin position="887"/>
        <end position="907"/>
    </location>
</feature>
<keyword evidence="3" id="KW-0399">Innate immunity</keyword>
<dbReference type="SUPFAM" id="SSF52058">
    <property type="entry name" value="L domain-like"/>
    <property type="match status" value="2"/>
</dbReference>
<evidence type="ECO:0000256" key="12">
    <source>
        <dbReference type="ARBA" id="ARBA00023180"/>
    </source>
</evidence>
<dbReference type="FunFam" id="3.80.10.10:FF:000770">
    <property type="entry name" value="Uncharacterized protein"/>
    <property type="match status" value="1"/>
</dbReference>
<keyword evidence="9 14" id="KW-1133">Transmembrane helix</keyword>
<evidence type="ECO:0000256" key="5">
    <source>
        <dbReference type="ARBA" id="ARBA00022692"/>
    </source>
</evidence>
<keyword evidence="11" id="KW-0675">Receptor</keyword>
<comment type="subcellular location">
    <subcellularLocation>
        <location evidence="1">Membrane</location>
        <topology evidence="1">Single-pass type I membrane protein</topology>
    </subcellularLocation>
</comment>